<dbReference type="AlphaFoldDB" id="A0A1F7GK06"/>
<feature type="transmembrane region" description="Helical" evidence="1">
    <location>
        <begin position="6"/>
        <end position="23"/>
    </location>
</feature>
<dbReference type="Proteomes" id="UP000176850">
    <property type="component" value="Unassembled WGS sequence"/>
</dbReference>
<reference evidence="2 3" key="1">
    <citation type="journal article" date="2016" name="Nat. Commun.">
        <title>Thousands of microbial genomes shed light on interconnected biogeochemical processes in an aquifer system.</title>
        <authorList>
            <person name="Anantharaman K."/>
            <person name="Brown C.T."/>
            <person name="Hug L.A."/>
            <person name="Sharon I."/>
            <person name="Castelle C.J."/>
            <person name="Probst A.J."/>
            <person name="Thomas B.C."/>
            <person name="Singh A."/>
            <person name="Wilkins M.J."/>
            <person name="Karaoz U."/>
            <person name="Brodie E.L."/>
            <person name="Williams K.H."/>
            <person name="Hubbard S.S."/>
            <person name="Banfield J.F."/>
        </authorList>
    </citation>
    <scope>NUCLEOTIDE SEQUENCE [LARGE SCALE GENOMIC DNA]</scope>
</reference>
<evidence type="ECO:0000313" key="2">
    <source>
        <dbReference type="EMBL" id="OGK19253.1"/>
    </source>
</evidence>
<evidence type="ECO:0000313" key="3">
    <source>
        <dbReference type="Proteomes" id="UP000176850"/>
    </source>
</evidence>
<comment type="caution">
    <text evidence="2">The sequence shown here is derived from an EMBL/GenBank/DDBJ whole genome shotgun (WGS) entry which is preliminary data.</text>
</comment>
<evidence type="ECO:0008006" key="4">
    <source>
        <dbReference type="Google" id="ProtNLM"/>
    </source>
</evidence>
<organism evidence="2 3">
    <name type="scientific">Candidatus Roizmanbacteria bacterium RIFCSPHIGHO2_01_FULL_39_24</name>
    <dbReference type="NCBI Taxonomy" id="1802032"/>
    <lineage>
        <taxon>Bacteria</taxon>
        <taxon>Candidatus Roizmaniibacteriota</taxon>
    </lineage>
</organism>
<keyword evidence="1" id="KW-1133">Transmembrane helix</keyword>
<evidence type="ECO:0000256" key="1">
    <source>
        <dbReference type="SAM" id="Phobius"/>
    </source>
</evidence>
<sequence length="149" mass="16914">MTLTTGLIGFCFVWLIILSLLFIKMQKHYRGLIGSTRKKTLDGILDSIVAQDKQFATEISALRQDVLQLTTKATTYYQKVGYVRFNPFERMGGEQSFILSLLDGNNDGIVLNFLYTKEGVRVYLKQIKKGEADGHELSKEEKEAINKAQ</sequence>
<proteinExistence type="predicted"/>
<keyword evidence="1" id="KW-0812">Transmembrane</keyword>
<accession>A0A1F7GK06</accession>
<gene>
    <name evidence="2" type="ORF">A2799_03590</name>
</gene>
<dbReference type="InterPro" id="IPR027981">
    <property type="entry name" value="DUF4446"/>
</dbReference>
<keyword evidence="1" id="KW-0472">Membrane</keyword>
<dbReference type="Pfam" id="PF14584">
    <property type="entry name" value="DUF4446"/>
    <property type="match status" value="1"/>
</dbReference>
<name>A0A1F7GK06_9BACT</name>
<protein>
    <recommendedName>
        <fullName evidence="4">DUF4446 domain-containing protein</fullName>
    </recommendedName>
</protein>
<dbReference type="EMBL" id="MFZH01000014">
    <property type="protein sequence ID" value="OGK19253.1"/>
    <property type="molecule type" value="Genomic_DNA"/>
</dbReference>